<sequence length="75" mass="8398">MFPTDPHNTFGSARSVQLPPLPADPTHHQVTYGRRSDETTTKSIIDLRPRVSCGATCTDGHPYAQTWCSLWTNRD</sequence>
<reference evidence="1" key="1">
    <citation type="submission" date="2022-04" db="EMBL/GenBank/DDBJ databases">
        <title>Jade perch genome.</title>
        <authorList>
            <person name="Chao B."/>
        </authorList>
    </citation>
    <scope>NUCLEOTIDE SEQUENCE</scope>
    <source>
        <strain evidence="1">CB-2022</strain>
    </source>
</reference>
<organism evidence="1 2">
    <name type="scientific">Scortum barcoo</name>
    <name type="common">barcoo grunter</name>
    <dbReference type="NCBI Taxonomy" id="214431"/>
    <lineage>
        <taxon>Eukaryota</taxon>
        <taxon>Metazoa</taxon>
        <taxon>Chordata</taxon>
        <taxon>Craniata</taxon>
        <taxon>Vertebrata</taxon>
        <taxon>Euteleostomi</taxon>
        <taxon>Actinopterygii</taxon>
        <taxon>Neopterygii</taxon>
        <taxon>Teleostei</taxon>
        <taxon>Neoteleostei</taxon>
        <taxon>Acanthomorphata</taxon>
        <taxon>Eupercaria</taxon>
        <taxon>Centrarchiformes</taxon>
        <taxon>Terapontoidei</taxon>
        <taxon>Terapontidae</taxon>
        <taxon>Scortum</taxon>
    </lineage>
</organism>
<name>A0ACB8WW39_9TELE</name>
<evidence type="ECO:0000313" key="1">
    <source>
        <dbReference type="EMBL" id="KAI3372230.1"/>
    </source>
</evidence>
<keyword evidence="2" id="KW-1185">Reference proteome</keyword>
<comment type="caution">
    <text evidence="1">The sequence shown here is derived from an EMBL/GenBank/DDBJ whole genome shotgun (WGS) entry which is preliminary data.</text>
</comment>
<dbReference type="Proteomes" id="UP000831701">
    <property type="component" value="Chromosome 5"/>
</dbReference>
<dbReference type="EMBL" id="CM041535">
    <property type="protein sequence ID" value="KAI3372230.1"/>
    <property type="molecule type" value="Genomic_DNA"/>
</dbReference>
<gene>
    <name evidence="1" type="ORF">L3Q82_022743</name>
</gene>
<proteinExistence type="predicted"/>
<evidence type="ECO:0000313" key="2">
    <source>
        <dbReference type="Proteomes" id="UP000831701"/>
    </source>
</evidence>
<accession>A0ACB8WW39</accession>
<protein>
    <submittedName>
        <fullName evidence="1">Uncharacterized protein</fullName>
    </submittedName>
</protein>